<evidence type="ECO:0000256" key="9">
    <source>
        <dbReference type="ARBA" id="ARBA00023136"/>
    </source>
</evidence>
<evidence type="ECO:0000256" key="7">
    <source>
        <dbReference type="ARBA" id="ARBA00023053"/>
    </source>
</evidence>
<evidence type="ECO:0000256" key="6">
    <source>
        <dbReference type="ARBA" id="ARBA00022989"/>
    </source>
</evidence>
<name>A0A9P0L7Q5_ACAOB</name>
<feature type="transmembrane region" description="Helical" evidence="12">
    <location>
        <begin position="350"/>
        <end position="374"/>
    </location>
</feature>
<evidence type="ECO:0000313" key="14">
    <source>
        <dbReference type="Proteomes" id="UP001152888"/>
    </source>
</evidence>
<feature type="transmembrane region" description="Helical" evidence="12">
    <location>
        <begin position="420"/>
        <end position="445"/>
    </location>
</feature>
<evidence type="ECO:0008006" key="15">
    <source>
        <dbReference type="Google" id="ProtNLM"/>
    </source>
</evidence>
<feature type="transmembrane region" description="Helical" evidence="12">
    <location>
        <begin position="394"/>
        <end position="414"/>
    </location>
</feature>
<evidence type="ECO:0000256" key="3">
    <source>
        <dbReference type="ARBA" id="ARBA00022448"/>
    </source>
</evidence>
<accession>A0A9P0L7Q5</accession>
<feature type="transmembrane region" description="Helical" evidence="12">
    <location>
        <begin position="170"/>
        <end position="189"/>
    </location>
</feature>
<evidence type="ECO:0000256" key="8">
    <source>
        <dbReference type="ARBA" id="ARBA00023065"/>
    </source>
</evidence>
<keyword evidence="9 12" id="KW-0472">Membrane</keyword>
<comment type="subcellular location">
    <subcellularLocation>
        <location evidence="1">Cell membrane</location>
        <topology evidence="1">Multi-pass membrane protein</topology>
    </subcellularLocation>
</comment>
<evidence type="ECO:0000256" key="1">
    <source>
        <dbReference type="ARBA" id="ARBA00004651"/>
    </source>
</evidence>
<dbReference type="InterPro" id="IPR001734">
    <property type="entry name" value="Na/solute_symporter"/>
</dbReference>
<dbReference type="PROSITE" id="PS50283">
    <property type="entry name" value="NA_SOLUT_SYMP_3"/>
    <property type="match status" value="1"/>
</dbReference>
<dbReference type="GO" id="GO:0005886">
    <property type="term" value="C:plasma membrane"/>
    <property type="evidence" value="ECO:0007669"/>
    <property type="project" value="UniProtKB-SubCell"/>
</dbReference>
<dbReference type="InterPro" id="IPR038377">
    <property type="entry name" value="Na/Glc_symporter_sf"/>
</dbReference>
<feature type="transmembrane region" description="Helical" evidence="12">
    <location>
        <begin position="290"/>
        <end position="315"/>
    </location>
</feature>
<dbReference type="NCBIfam" id="TIGR00813">
    <property type="entry name" value="sss"/>
    <property type="match status" value="1"/>
</dbReference>
<dbReference type="GO" id="GO:0015293">
    <property type="term" value="F:symporter activity"/>
    <property type="evidence" value="ECO:0007669"/>
    <property type="project" value="TreeGrafter"/>
</dbReference>
<proteinExistence type="inferred from homology"/>
<keyword evidence="4" id="KW-1003">Cell membrane</keyword>
<dbReference type="InterPro" id="IPR051163">
    <property type="entry name" value="Sodium:Solute_Symporter_SSF"/>
</dbReference>
<keyword evidence="8" id="KW-0406">Ion transport</keyword>
<dbReference type="Proteomes" id="UP001152888">
    <property type="component" value="Unassembled WGS sequence"/>
</dbReference>
<keyword evidence="7" id="KW-0915">Sodium</keyword>
<dbReference type="PANTHER" id="PTHR42985">
    <property type="entry name" value="SODIUM-COUPLED MONOCARBOXYLATE TRANSPORTER"/>
    <property type="match status" value="1"/>
</dbReference>
<keyword evidence="10" id="KW-0739">Sodium transport</keyword>
<keyword evidence="3" id="KW-0813">Transport</keyword>
<comment type="similarity">
    <text evidence="2 11">Belongs to the sodium:solute symporter (SSF) (TC 2.A.21) family.</text>
</comment>
<dbReference type="GO" id="GO:0006814">
    <property type="term" value="P:sodium ion transport"/>
    <property type="evidence" value="ECO:0007669"/>
    <property type="project" value="UniProtKB-KW"/>
</dbReference>
<feature type="transmembrane region" description="Helical" evidence="12">
    <location>
        <begin position="251"/>
        <end position="269"/>
    </location>
</feature>
<feature type="transmembrane region" description="Helical" evidence="12">
    <location>
        <begin position="196"/>
        <end position="215"/>
    </location>
</feature>
<dbReference type="EMBL" id="CAKOFQ010007064">
    <property type="protein sequence ID" value="CAH1989459.1"/>
    <property type="molecule type" value="Genomic_DNA"/>
</dbReference>
<protein>
    <recommendedName>
        <fullName evidence="15">Sodium-coupled monocarboxylate transporter 1</fullName>
    </recommendedName>
</protein>
<keyword evidence="5 12" id="KW-0812">Transmembrane</keyword>
<dbReference type="Gene3D" id="1.20.1730.10">
    <property type="entry name" value="Sodium/glucose cotransporter"/>
    <property type="match status" value="1"/>
</dbReference>
<reference evidence="13" key="1">
    <citation type="submission" date="2022-03" db="EMBL/GenBank/DDBJ databases">
        <authorList>
            <person name="Sayadi A."/>
        </authorList>
    </citation>
    <scope>NUCLEOTIDE SEQUENCE</scope>
</reference>
<evidence type="ECO:0000256" key="10">
    <source>
        <dbReference type="ARBA" id="ARBA00023201"/>
    </source>
</evidence>
<keyword evidence="14" id="KW-1185">Reference proteome</keyword>
<evidence type="ECO:0000313" key="13">
    <source>
        <dbReference type="EMBL" id="CAH1989459.1"/>
    </source>
</evidence>
<evidence type="ECO:0000256" key="12">
    <source>
        <dbReference type="SAM" id="Phobius"/>
    </source>
</evidence>
<dbReference type="Pfam" id="PF00474">
    <property type="entry name" value="SSF"/>
    <property type="match status" value="1"/>
</dbReference>
<evidence type="ECO:0000256" key="11">
    <source>
        <dbReference type="RuleBase" id="RU362091"/>
    </source>
</evidence>
<feature type="transmembrane region" description="Helical" evidence="12">
    <location>
        <begin position="452"/>
        <end position="475"/>
    </location>
</feature>
<organism evidence="13 14">
    <name type="scientific">Acanthoscelides obtectus</name>
    <name type="common">Bean weevil</name>
    <name type="synonym">Bruchus obtectus</name>
    <dbReference type="NCBI Taxonomy" id="200917"/>
    <lineage>
        <taxon>Eukaryota</taxon>
        <taxon>Metazoa</taxon>
        <taxon>Ecdysozoa</taxon>
        <taxon>Arthropoda</taxon>
        <taxon>Hexapoda</taxon>
        <taxon>Insecta</taxon>
        <taxon>Pterygota</taxon>
        <taxon>Neoptera</taxon>
        <taxon>Endopterygota</taxon>
        <taxon>Coleoptera</taxon>
        <taxon>Polyphaga</taxon>
        <taxon>Cucujiformia</taxon>
        <taxon>Chrysomeloidea</taxon>
        <taxon>Chrysomelidae</taxon>
        <taxon>Bruchinae</taxon>
        <taxon>Bruchini</taxon>
        <taxon>Acanthoscelides</taxon>
    </lineage>
</organism>
<sequence>MEEKAIPSLGVHDVGAAMQRFGWADYVMFIFSLGICLLVGMYFGIFRKSQDAQEYLVGGRSMSVMPIALSLVASWVSGISLLGIPTEIYVYGGQYIYVLGGFLLTTIIMSRVYLPVFQGLTLTSTYEYHERRFDKKVRLFGSLLFTIGMIGWLPLVIYVPALAFNQVTGVNVHLITPIVCAICIIYTSMGGIKGVVWTDVIQIIVMFGSMLLVVIKGTIDIGGFGVVFERNWQSGRIEGPNFDMNPLSRHTVWSLVIGGSVYTLQSFGVNQNMIQRYLSLPNLKAGRRALWSFFIGIGAVVIICSYCGLLIYATFHECDPLTTTLAREKDQLLPLLVMDILGDIPGLPGIFVAGIFSAALSSLSTGLNAMAAVVLEDFYKPFFSKELSEKQTYFFMKATVIITGAACLGMVYVVEKLGAVLQLAMSIGAIANGPSLGLSTMGILLPWVNAKGALAGGFTSLIFMAWLCIKAQSMISSGDLAFPEKPVSTEGCHYHFTPKNYKGFVESPINLTDIMHTDEEYMFYRLSYLWYCLVGTFVALFVGMLVSFVTKPNDPRDVDPKLLAPFIRKYIKSREYPNQPEDSIIYAYGSPKQSHNATRAANDKISELPMTNLNGAPNV</sequence>
<feature type="transmembrane region" description="Helical" evidence="12">
    <location>
        <begin position="528"/>
        <end position="549"/>
    </location>
</feature>
<dbReference type="AlphaFoldDB" id="A0A9P0L7Q5"/>
<keyword evidence="6 12" id="KW-1133">Transmembrane helix</keyword>
<feature type="transmembrane region" description="Helical" evidence="12">
    <location>
        <begin position="26"/>
        <end position="46"/>
    </location>
</feature>
<dbReference type="OrthoDB" id="6132759at2759"/>
<evidence type="ECO:0000256" key="4">
    <source>
        <dbReference type="ARBA" id="ARBA00022475"/>
    </source>
</evidence>
<evidence type="ECO:0000256" key="5">
    <source>
        <dbReference type="ARBA" id="ARBA00022692"/>
    </source>
</evidence>
<dbReference type="PANTHER" id="PTHR42985:SF5">
    <property type="entry name" value="FI02094P-RELATED"/>
    <property type="match status" value="1"/>
</dbReference>
<comment type="caution">
    <text evidence="13">The sequence shown here is derived from an EMBL/GenBank/DDBJ whole genome shotgun (WGS) entry which is preliminary data.</text>
</comment>
<feature type="transmembrane region" description="Helical" evidence="12">
    <location>
        <begin position="137"/>
        <end position="158"/>
    </location>
</feature>
<gene>
    <name evidence="13" type="ORF">ACAOBT_LOCUS19043</name>
</gene>
<feature type="transmembrane region" description="Helical" evidence="12">
    <location>
        <begin position="95"/>
        <end position="116"/>
    </location>
</feature>
<dbReference type="CDD" id="cd11492">
    <property type="entry name" value="SLC5sbd_NIS-SMVT"/>
    <property type="match status" value="1"/>
</dbReference>
<evidence type="ECO:0000256" key="2">
    <source>
        <dbReference type="ARBA" id="ARBA00006434"/>
    </source>
</evidence>
<feature type="transmembrane region" description="Helical" evidence="12">
    <location>
        <begin position="67"/>
        <end position="89"/>
    </location>
</feature>